<dbReference type="RefSeq" id="WP_126811070.1">
    <property type="nucleotide sequence ID" value="NZ_NGKC01000001.1"/>
</dbReference>
<dbReference type="Pfam" id="PF02866">
    <property type="entry name" value="Ldh_1_C"/>
    <property type="match status" value="1"/>
</dbReference>
<feature type="domain" description="Lactate/malate dehydrogenase N-terminal" evidence="5">
    <location>
        <begin position="3"/>
        <end position="141"/>
    </location>
</feature>
<name>A0A430B2H9_9ENTE</name>
<organism evidence="7 8">
    <name type="scientific">Vagococcus acidifermentans</name>
    <dbReference type="NCBI Taxonomy" id="564710"/>
    <lineage>
        <taxon>Bacteria</taxon>
        <taxon>Bacillati</taxon>
        <taxon>Bacillota</taxon>
        <taxon>Bacilli</taxon>
        <taxon>Lactobacillales</taxon>
        <taxon>Enterococcaceae</taxon>
        <taxon>Vagococcus</taxon>
    </lineage>
</organism>
<keyword evidence="3" id="KW-0520">NAD</keyword>
<dbReference type="InterPro" id="IPR001557">
    <property type="entry name" value="L-lactate/malate_DH"/>
</dbReference>
<dbReference type="Pfam" id="PF00056">
    <property type="entry name" value="Ldh_1_N"/>
    <property type="match status" value="1"/>
</dbReference>
<reference evidence="7 8" key="1">
    <citation type="submission" date="2017-05" db="EMBL/GenBank/DDBJ databases">
        <title>Vagococcus spp. assemblies.</title>
        <authorList>
            <person name="Gulvik C.A."/>
        </authorList>
    </citation>
    <scope>NUCLEOTIDE SEQUENCE [LARGE SCALE GENOMIC DNA]</scope>
    <source>
        <strain evidence="7 8">LMG 24798</strain>
    </source>
</reference>
<dbReference type="InterPro" id="IPR001236">
    <property type="entry name" value="Lactate/malate_DH_N"/>
</dbReference>
<dbReference type="InterPro" id="IPR036291">
    <property type="entry name" value="NAD(P)-bd_dom_sf"/>
</dbReference>
<proteinExistence type="inferred from homology"/>
<dbReference type="InterPro" id="IPR015955">
    <property type="entry name" value="Lactate_DH/Glyco_Ohase_4_C"/>
</dbReference>
<keyword evidence="8" id="KW-1185">Reference proteome</keyword>
<evidence type="ECO:0000313" key="8">
    <source>
        <dbReference type="Proteomes" id="UP000286773"/>
    </source>
</evidence>
<evidence type="ECO:0000259" key="5">
    <source>
        <dbReference type="Pfam" id="PF00056"/>
    </source>
</evidence>
<evidence type="ECO:0000259" key="6">
    <source>
        <dbReference type="Pfam" id="PF02866"/>
    </source>
</evidence>
<dbReference type="Gene3D" id="3.40.50.720">
    <property type="entry name" value="NAD(P)-binding Rossmann-like Domain"/>
    <property type="match status" value="1"/>
</dbReference>
<evidence type="ECO:0000313" key="7">
    <source>
        <dbReference type="EMBL" id="RSU14432.1"/>
    </source>
</evidence>
<feature type="binding site" evidence="3">
    <location>
        <begin position="117"/>
        <end position="119"/>
    </location>
    <ligand>
        <name>NAD(+)</name>
        <dbReference type="ChEBI" id="CHEBI:57540"/>
    </ligand>
</feature>
<dbReference type="GO" id="GO:0006089">
    <property type="term" value="P:lactate metabolic process"/>
    <property type="evidence" value="ECO:0007669"/>
    <property type="project" value="TreeGrafter"/>
</dbReference>
<dbReference type="GO" id="GO:0004459">
    <property type="term" value="F:L-lactate dehydrogenase (NAD+) activity"/>
    <property type="evidence" value="ECO:0007669"/>
    <property type="project" value="TreeGrafter"/>
</dbReference>
<dbReference type="Gene3D" id="3.90.110.10">
    <property type="entry name" value="Lactate dehydrogenase/glycoside hydrolase, family 4, C-terminal"/>
    <property type="match status" value="1"/>
</dbReference>
<comment type="caution">
    <text evidence="7">The sequence shown here is derived from an EMBL/GenBank/DDBJ whole genome shotgun (WGS) entry which is preliminary data.</text>
</comment>
<evidence type="ECO:0000256" key="2">
    <source>
        <dbReference type="PIRSR" id="PIRSR000102-1"/>
    </source>
</evidence>
<gene>
    <name evidence="7" type="ORF">CBF27_00140</name>
</gene>
<evidence type="ECO:0000256" key="1">
    <source>
        <dbReference type="ARBA" id="ARBA00006054"/>
    </source>
</evidence>
<dbReference type="SUPFAM" id="SSF51735">
    <property type="entry name" value="NAD(P)-binding Rossmann-fold domains"/>
    <property type="match status" value="1"/>
</dbReference>
<dbReference type="EMBL" id="NGKC01000001">
    <property type="protein sequence ID" value="RSU14432.1"/>
    <property type="molecule type" value="Genomic_DNA"/>
</dbReference>
<keyword evidence="4" id="KW-0560">Oxidoreductase</keyword>
<evidence type="ECO:0000256" key="4">
    <source>
        <dbReference type="RuleBase" id="RU003369"/>
    </source>
</evidence>
<feature type="active site" description="Proton acceptor" evidence="2">
    <location>
        <position position="174"/>
    </location>
</feature>
<feature type="domain" description="Lactate/malate dehydrogenase C-terminal" evidence="6">
    <location>
        <begin position="144"/>
        <end position="295"/>
    </location>
</feature>
<dbReference type="PANTHER" id="PTHR43128:SF31">
    <property type="entry name" value="L-LACTATE DEHYDROGENASE"/>
    <property type="match status" value="1"/>
</dbReference>
<dbReference type="SUPFAM" id="SSF56327">
    <property type="entry name" value="LDH C-terminal domain-like"/>
    <property type="match status" value="1"/>
</dbReference>
<dbReference type="PRINTS" id="PR00086">
    <property type="entry name" value="LLDHDRGNASE"/>
</dbReference>
<feature type="binding site" evidence="3">
    <location>
        <position position="94"/>
    </location>
    <ligand>
        <name>NAD(+)</name>
        <dbReference type="ChEBI" id="CHEBI:57540"/>
    </ligand>
</feature>
<evidence type="ECO:0000256" key="3">
    <source>
        <dbReference type="PIRSR" id="PIRSR000102-3"/>
    </source>
</evidence>
<sequence length="302" mass="33110">MNKIGIIGMGHVGSDLAYTLCRENTVDTLVLIDKDDDKVYAETLELEDAMASTSSQVAIIQQDYQALSDAALIVLAVGSTDLEKEDRISELTQNAQSAKEVVPKAVASGFSGIFLVISNPCDVMTMLVQQYSGFPKHKVMGTGTTLDTNRLKRIVGKIAGVSSQSVEGFVLGEHGESQFVAWSTVRIAGEQLSELPAFAAQDLPVLKEQVRLGGWEIFTRKTWTSYGIASVASRLIQTILKDERRIFPVSAYDESKQIYAGYPHIIGRQGVIEALPLTLTQDEINEYELSAEKIRRTFLTVT</sequence>
<dbReference type="PANTHER" id="PTHR43128">
    <property type="entry name" value="L-2-HYDROXYCARBOXYLATE DEHYDROGENASE (NAD(P)(+))"/>
    <property type="match status" value="1"/>
</dbReference>
<accession>A0A430B2H9</accession>
<protein>
    <submittedName>
        <fullName evidence="7">L-lactate dehydrogenase</fullName>
    </submittedName>
</protein>
<feature type="binding site" evidence="3">
    <location>
        <begin position="8"/>
        <end position="13"/>
    </location>
    <ligand>
        <name>NAD(+)</name>
        <dbReference type="ChEBI" id="CHEBI:57540"/>
    </ligand>
</feature>
<dbReference type="PIRSF" id="PIRSF000102">
    <property type="entry name" value="Lac_mal_DH"/>
    <property type="match status" value="1"/>
</dbReference>
<comment type="similarity">
    <text evidence="1">Belongs to the LDH/MDH superfamily. LDH family.</text>
</comment>
<dbReference type="Proteomes" id="UP000286773">
    <property type="component" value="Unassembled WGS sequence"/>
</dbReference>
<feature type="binding site" evidence="3">
    <location>
        <position position="33"/>
    </location>
    <ligand>
        <name>NAD(+)</name>
        <dbReference type="ChEBI" id="CHEBI:57540"/>
    </ligand>
</feature>
<dbReference type="InterPro" id="IPR022383">
    <property type="entry name" value="Lactate/malate_DH_C"/>
</dbReference>
<dbReference type="OrthoDB" id="9802969at2"/>
<dbReference type="AlphaFoldDB" id="A0A430B2H9"/>